<keyword evidence="1" id="KW-1133">Transmembrane helix</keyword>
<feature type="transmembrane region" description="Helical" evidence="1">
    <location>
        <begin position="76"/>
        <end position="95"/>
    </location>
</feature>
<accession>A0A383E094</accession>
<gene>
    <name evidence="2" type="ORF">METZ01_LOCUS503070</name>
</gene>
<dbReference type="AlphaFoldDB" id="A0A383E094"/>
<organism evidence="2">
    <name type="scientific">marine metagenome</name>
    <dbReference type="NCBI Taxonomy" id="408172"/>
    <lineage>
        <taxon>unclassified sequences</taxon>
        <taxon>metagenomes</taxon>
        <taxon>ecological metagenomes</taxon>
    </lineage>
</organism>
<feature type="non-terminal residue" evidence="2">
    <location>
        <position position="152"/>
    </location>
</feature>
<proteinExistence type="predicted"/>
<feature type="transmembrane region" description="Helical" evidence="1">
    <location>
        <begin position="22"/>
        <end position="39"/>
    </location>
</feature>
<name>A0A383E094_9ZZZZ</name>
<sequence>MDLATFLADLLPSLPPESIRDWAFLVILIPMVARLIFLYEPYQKFSKLFPSDRRKAFTLVRKLKIPGFEEFLRHQLAIILLPGLIALPILAYSGLDQLTWEDLPSDVAALGSMGLIIWVLTEIHRANKVKEKLDDTVDELNSILAIIQEKLP</sequence>
<dbReference type="EMBL" id="UINC01221755">
    <property type="protein sequence ID" value="SVE50216.1"/>
    <property type="molecule type" value="Genomic_DNA"/>
</dbReference>
<protein>
    <submittedName>
        <fullName evidence="2">Uncharacterized protein</fullName>
    </submittedName>
</protein>
<reference evidence="2" key="1">
    <citation type="submission" date="2018-05" db="EMBL/GenBank/DDBJ databases">
        <authorList>
            <person name="Lanie J.A."/>
            <person name="Ng W.-L."/>
            <person name="Kazmierczak K.M."/>
            <person name="Andrzejewski T.M."/>
            <person name="Davidsen T.M."/>
            <person name="Wayne K.J."/>
            <person name="Tettelin H."/>
            <person name="Glass J.I."/>
            <person name="Rusch D."/>
            <person name="Podicherti R."/>
            <person name="Tsui H.-C.T."/>
            <person name="Winkler M.E."/>
        </authorList>
    </citation>
    <scope>NUCLEOTIDE SEQUENCE</scope>
</reference>
<keyword evidence="1" id="KW-0812">Transmembrane</keyword>
<feature type="transmembrane region" description="Helical" evidence="1">
    <location>
        <begin position="107"/>
        <end position="123"/>
    </location>
</feature>
<evidence type="ECO:0000313" key="2">
    <source>
        <dbReference type="EMBL" id="SVE50216.1"/>
    </source>
</evidence>
<evidence type="ECO:0000256" key="1">
    <source>
        <dbReference type="SAM" id="Phobius"/>
    </source>
</evidence>
<keyword evidence="1" id="KW-0472">Membrane</keyword>